<evidence type="ECO:0000313" key="1">
    <source>
        <dbReference type="EMBL" id="KAJ9090951.1"/>
    </source>
</evidence>
<dbReference type="EMBL" id="JASBWS010000219">
    <property type="protein sequence ID" value="KAJ9090951.1"/>
    <property type="molecule type" value="Genomic_DNA"/>
</dbReference>
<dbReference type="Proteomes" id="UP001230649">
    <property type="component" value="Unassembled WGS sequence"/>
</dbReference>
<organism evidence="1 2">
    <name type="scientific">Naganishia adeliensis</name>
    <dbReference type="NCBI Taxonomy" id="92952"/>
    <lineage>
        <taxon>Eukaryota</taxon>
        <taxon>Fungi</taxon>
        <taxon>Dikarya</taxon>
        <taxon>Basidiomycota</taxon>
        <taxon>Agaricomycotina</taxon>
        <taxon>Tremellomycetes</taxon>
        <taxon>Filobasidiales</taxon>
        <taxon>Filobasidiaceae</taxon>
        <taxon>Naganishia</taxon>
    </lineage>
</organism>
<reference evidence="1" key="1">
    <citation type="submission" date="2023-04" db="EMBL/GenBank/DDBJ databases">
        <title>Draft Genome sequencing of Naganishia species isolated from polar environments using Oxford Nanopore Technology.</title>
        <authorList>
            <person name="Leo P."/>
            <person name="Venkateswaran K."/>
        </authorList>
    </citation>
    <scope>NUCLEOTIDE SEQUENCE</scope>
    <source>
        <strain evidence="1">MNA-CCFEE 5262</strain>
    </source>
</reference>
<accession>A0ACC2UW31</accession>
<proteinExistence type="predicted"/>
<comment type="caution">
    <text evidence="1">The sequence shown here is derived from an EMBL/GenBank/DDBJ whole genome shotgun (WGS) entry which is preliminary data.</text>
</comment>
<protein>
    <submittedName>
        <fullName evidence="1">Uncharacterized protein</fullName>
    </submittedName>
</protein>
<evidence type="ECO:0000313" key="2">
    <source>
        <dbReference type="Proteomes" id="UP001230649"/>
    </source>
</evidence>
<gene>
    <name evidence="1" type="ORF">QFC20_007781</name>
</gene>
<keyword evidence="2" id="KW-1185">Reference proteome</keyword>
<sequence>MLDDVVRYVLDEVAMDGSIDDRPGTGDVSRNIQTDKSGLWQNMVLNVRAPAKNIILMGFCRGTSPSRFIALFSRNSCPLNLANETDPPVAADPSDPNAEHSQSVTQEQEQEREHYAAYVWRMMVDLKAMRVVLLETGGGGTGNGGPSEQDQQIANGQDDPLETIDSTADFVLDPALAVEAQAAAAPAATTEPAATEAAPVPEASDLDADKYDLMLLKEKYGDKVVMRASEDEIMNALTGSYVRPSRLSNIVYTALQFIARGKEFGMSVLDIAKKTGQKPSTVFYLVKTLTDMGVAAKIKDTESNKTNIAVHRRYLSENFQYQLRMEHLTYLAEVAREDTKPDINDIEIEDNIPIDPSTGLPKFPPFGLESLGSRAFIKYRLIKLLKSDLWHHLIENRLLPKFMGFQPAYTLQARRQFQRHISALKREGLIDEVLVPDENIPDKPHRCLRLAEFRPKDNEKETFEGALPDILSTVIDPALIDVEELEDDDLLEDDDPLDETISPKELRYDYSYTIDHAVLQVVKGSGTQGVTIRQIMRQINNLDHKTVDVVVARYERLEHHPTQLNDFLFKVTQEVYGREKRLRVFTLENFRQRCLEDGIQLNDEIPTHPNIGRYADLSDYKLCKTQAEAKVALDFEWIGVPRACDKINKEHKKWTKRPPGMPRKAPKSKKGQDNQQDDMDPQVLGRPRKFIRTIGLDGKLVKRTKFNVIPVHPELPSVYLYNTETKVFFDVPADWDGVRPLQAPPDWDTATEPVCPIIPSTGLPARADLVKEIKKKQAAAEAKAKRSRKHFRDEDDDEHPPAPPKKKGRPKKVVDENATPPPPKKKGRAKKGDKPDLADADQAADQAAVGDQVETGDQTPEAPAGLSTTGKKTRPRKTAKSQAIASVEVESPAATPLEESEIAAHGTTEPNVGDVVAESSTSTRAASKRRGKANVASTATVDLTAADAMEVDASMDIPGDESHHIESLPIDDAMNQPSPEKHAQPEPEFELDPQLSAGTTALETAVIEEPALHSPGSAIPSAQQESVHTGTSPVAVTVVSPVTKKRSRPSNANPNSSAADTASATGEPDPKKAKASKWTKLVKPRGSLQHPYRKREILEFLRAAGGVTTGGYFLCVNIWEWIQTHKDGKSTFENLGAGSLMGTAGFAEVQRFQEALAALQKAEREAAAMAIAEGTGGGGTAHAIRGGDSNAAIPPTPKNEGVEGVKNRQLPGDGAALTASPPRINIKLADAAVTTPAPSSPIQEEAKLGSGSEPQGKPIGNLPALKEEEEVKDKGGKADADADAPAEPTGKDDHKMEVDNVDIDIPVKPIEPIDPRTAPENKDIGLHCWIVGTLQSEVDHAYAKVEELLAFAIKEYEAWLEEHGDERSDEEADEFEGKDVVMEGIEGAAGEGEVKKPVEVKL</sequence>
<name>A0ACC2UW31_9TREE</name>